<evidence type="ECO:0000313" key="14">
    <source>
        <dbReference type="EMBL" id="EUB64727.1"/>
    </source>
</evidence>
<evidence type="ECO:0000256" key="6">
    <source>
        <dbReference type="ARBA" id="ARBA00022741"/>
    </source>
</evidence>
<dbReference type="PRINTS" id="PR01162">
    <property type="entry name" value="ALPHATUBULIN"/>
</dbReference>
<evidence type="ECO:0000259" key="13">
    <source>
        <dbReference type="SMART" id="SM00865"/>
    </source>
</evidence>
<name>W6V1C8_ECHGR</name>
<organism evidence="14 15">
    <name type="scientific">Echinococcus granulosus</name>
    <name type="common">Hydatid tapeworm</name>
    <dbReference type="NCBI Taxonomy" id="6210"/>
    <lineage>
        <taxon>Eukaryota</taxon>
        <taxon>Metazoa</taxon>
        <taxon>Spiralia</taxon>
        <taxon>Lophotrochozoa</taxon>
        <taxon>Platyhelminthes</taxon>
        <taxon>Cestoda</taxon>
        <taxon>Eucestoda</taxon>
        <taxon>Cyclophyllidea</taxon>
        <taxon>Taeniidae</taxon>
        <taxon>Echinococcus</taxon>
        <taxon>Echinococcus granulosus group</taxon>
    </lineage>
</organism>
<reference evidence="14 15" key="1">
    <citation type="journal article" date="2013" name="Nat. Genet.">
        <title>The genome of the hydatid tapeworm Echinococcus granulosus.</title>
        <authorList>
            <person name="Zheng H."/>
            <person name="Zhang W."/>
            <person name="Zhang L."/>
            <person name="Zhang Z."/>
            <person name="Li J."/>
            <person name="Lu G."/>
            <person name="Zhu Y."/>
            <person name="Wang Y."/>
            <person name="Huang Y."/>
            <person name="Liu J."/>
            <person name="Kang H."/>
            <person name="Chen J."/>
            <person name="Wang L."/>
            <person name="Chen A."/>
            <person name="Yu S."/>
            <person name="Gao Z."/>
            <person name="Jin L."/>
            <person name="Gu W."/>
            <person name="Wang Z."/>
            <person name="Zhao L."/>
            <person name="Shi B."/>
            <person name="Wen H."/>
            <person name="Lin R."/>
            <person name="Jones M.K."/>
            <person name="Brejova B."/>
            <person name="Vinar T."/>
            <person name="Zhao G."/>
            <person name="McManus D.P."/>
            <person name="Chen Z."/>
            <person name="Zhou Y."/>
            <person name="Wang S."/>
        </authorList>
    </citation>
    <scope>NUCLEOTIDE SEQUENCE [LARGE SCALE GENOMIC DNA]</scope>
</reference>
<dbReference type="RefSeq" id="XP_024355923.1">
    <property type="nucleotide sequence ID" value="XM_024489926.1"/>
</dbReference>
<dbReference type="InterPro" id="IPR018316">
    <property type="entry name" value="Tubulin/FtsZ_2-layer-sand-dom"/>
</dbReference>
<dbReference type="AlphaFoldDB" id="W6V1C8"/>
<dbReference type="PRINTS" id="PR01161">
    <property type="entry name" value="TUBULIN"/>
</dbReference>
<evidence type="ECO:0000256" key="8">
    <source>
        <dbReference type="ARBA" id="ARBA00023134"/>
    </source>
</evidence>
<comment type="caution">
    <text evidence="14">The sequence shown here is derived from an EMBL/GenBank/DDBJ whole genome shotgun (WGS) entry which is preliminary data.</text>
</comment>
<dbReference type="InterPro" id="IPR036525">
    <property type="entry name" value="Tubulin/FtsZ_GTPase_sf"/>
</dbReference>
<dbReference type="STRING" id="6210.W6V1C8"/>
<dbReference type="SMART" id="SM00865">
    <property type="entry name" value="Tubulin_C"/>
    <property type="match status" value="1"/>
</dbReference>
<dbReference type="SUPFAM" id="SSF55307">
    <property type="entry name" value="Tubulin C-terminal domain-like"/>
    <property type="match status" value="1"/>
</dbReference>
<keyword evidence="5" id="KW-0493">Microtubule</keyword>
<dbReference type="Proteomes" id="UP000019149">
    <property type="component" value="Unassembled WGS sequence"/>
</dbReference>
<evidence type="ECO:0000256" key="7">
    <source>
        <dbReference type="ARBA" id="ARBA00022801"/>
    </source>
</evidence>
<keyword evidence="11" id="KW-0472">Membrane</keyword>
<dbReference type="FunFam" id="1.10.287.600:FF:000005">
    <property type="entry name" value="Tubulin alpha chain"/>
    <property type="match status" value="1"/>
</dbReference>
<dbReference type="GO" id="GO:0016787">
    <property type="term" value="F:hydrolase activity"/>
    <property type="evidence" value="ECO:0007669"/>
    <property type="project" value="UniProtKB-KW"/>
</dbReference>
<evidence type="ECO:0000256" key="10">
    <source>
        <dbReference type="ARBA" id="ARBA00049117"/>
    </source>
</evidence>
<accession>W6V1C8</accession>
<feature type="domain" description="Tubulin/FtsZ 2-layer sandwich" evidence="13">
    <location>
        <begin position="673"/>
        <end position="818"/>
    </location>
</feature>
<keyword evidence="11" id="KW-1133">Transmembrane helix</keyword>
<keyword evidence="7" id="KW-0378">Hydrolase</keyword>
<dbReference type="Pfam" id="PF03953">
    <property type="entry name" value="Tubulin_C"/>
    <property type="match status" value="1"/>
</dbReference>
<proteinExistence type="inferred from homology"/>
<evidence type="ECO:0000256" key="1">
    <source>
        <dbReference type="ARBA" id="ARBA00001946"/>
    </source>
</evidence>
<dbReference type="PANTHER" id="PTHR11588">
    <property type="entry name" value="TUBULIN"/>
    <property type="match status" value="1"/>
</dbReference>
<dbReference type="Gene3D" id="1.10.287.600">
    <property type="entry name" value="Helix hairpin bin"/>
    <property type="match status" value="1"/>
</dbReference>
<protein>
    <submittedName>
        <fullName evidence="14">Tubulin alpha-1C chain</fullName>
    </submittedName>
</protein>
<evidence type="ECO:0000259" key="12">
    <source>
        <dbReference type="SMART" id="SM00864"/>
    </source>
</evidence>
<dbReference type="InterPro" id="IPR002452">
    <property type="entry name" value="Alpha_tubulin"/>
</dbReference>
<keyword evidence="11" id="KW-0812">Transmembrane</keyword>
<dbReference type="GO" id="GO:0007017">
    <property type="term" value="P:microtubule-based process"/>
    <property type="evidence" value="ECO:0007669"/>
    <property type="project" value="InterPro"/>
</dbReference>
<dbReference type="GO" id="GO:0005874">
    <property type="term" value="C:microtubule"/>
    <property type="evidence" value="ECO:0007669"/>
    <property type="project" value="UniProtKB-KW"/>
</dbReference>
<dbReference type="InterPro" id="IPR000217">
    <property type="entry name" value="Tubulin"/>
</dbReference>
<dbReference type="GeneID" id="36336392"/>
<keyword evidence="15" id="KW-1185">Reference proteome</keyword>
<evidence type="ECO:0000256" key="2">
    <source>
        <dbReference type="ARBA" id="ARBA00004245"/>
    </source>
</evidence>
<dbReference type="InterPro" id="IPR023123">
    <property type="entry name" value="Tubulin_C"/>
</dbReference>
<dbReference type="InterPro" id="IPR008280">
    <property type="entry name" value="Tub_FtsZ_C"/>
</dbReference>
<dbReference type="InterPro" id="IPR003008">
    <property type="entry name" value="Tubulin_FtsZ_GTPase"/>
</dbReference>
<dbReference type="CDD" id="cd02186">
    <property type="entry name" value="alpha_tubulin"/>
    <property type="match status" value="1"/>
</dbReference>
<evidence type="ECO:0000256" key="11">
    <source>
        <dbReference type="SAM" id="Phobius"/>
    </source>
</evidence>
<dbReference type="OMA" id="YATSREC"/>
<dbReference type="Pfam" id="PF00091">
    <property type="entry name" value="Tubulin"/>
    <property type="match status" value="1"/>
</dbReference>
<dbReference type="KEGG" id="egl:EGR_00677"/>
<evidence type="ECO:0000313" key="15">
    <source>
        <dbReference type="Proteomes" id="UP000019149"/>
    </source>
</evidence>
<dbReference type="SUPFAM" id="SSF52490">
    <property type="entry name" value="Tubulin nucleotide-binding domain-like"/>
    <property type="match status" value="1"/>
</dbReference>
<dbReference type="FunFam" id="3.40.50.1440:FF:000002">
    <property type="entry name" value="Tubulin alpha chain"/>
    <property type="match status" value="1"/>
</dbReference>
<evidence type="ECO:0000256" key="4">
    <source>
        <dbReference type="ARBA" id="ARBA00022490"/>
    </source>
</evidence>
<comment type="catalytic activity">
    <reaction evidence="10">
        <text>GTP + H2O = GDP + phosphate + H(+)</text>
        <dbReference type="Rhea" id="RHEA:19669"/>
        <dbReference type="ChEBI" id="CHEBI:15377"/>
        <dbReference type="ChEBI" id="CHEBI:15378"/>
        <dbReference type="ChEBI" id="CHEBI:37565"/>
        <dbReference type="ChEBI" id="CHEBI:43474"/>
        <dbReference type="ChEBI" id="CHEBI:58189"/>
    </reaction>
    <physiologicalReaction direction="left-to-right" evidence="10">
        <dbReference type="Rhea" id="RHEA:19670"/>
    </physiologicalReaction>
</comment>
<sequence>MSRYCRSFISKAVESITKFSNNANAKLLDSSRMSSLKSVLDSNRHFDIIKSSYEKLGSCIHSKIDTSVDKFSLLYDKVSGRDAVRKAGVELLQVHKAEQDFVASQLQRRTLQQALFDVQKKRNEVNKQLDVVSRADDSFLSLITKEHELAREEAQLASQHHEADLVERATYEKFTSLLRYMHVEERNYDMRMRQWALLGSVIVGFFSAFATWLRFHTAQSTDLRDSVEKVGEVYTSQMEVASKLNLLCSALQKQGDFHDSVEKVQEVYSSQMEIASKLNLLFATLQKRLEKDSEGLQPVGSSSPTGISVVNTEEMSFKTKLLCVTSACVLVYAICWLSRPSSLFILSIPVTIQCVVYFFQQNMILLSVNSGCLGKLNGPVTAEISCLQSISPRRRRNEDFQIIDPPLAKSTTRHFRNSLGCVNCNCYLSKCIHIGQGGCQIGNACWELYCLEHGIQPDGQMPSDKTIGGGDDSYSTFFSETGAGKHVPRAIFVDLEPTVIDEVRTGTYRQLFHPDQLITGKEDAANNYARGHYTVGKEMVDLVLDRTRKVADQCTGLQGFLIFHSYGGGSGSGFTSLLMERLSVDYGKKSKLEYSIYPAPQISTAVVEPYNAILCTHSTIEHSDCCFTFDNEACYDICRRNLDIERPTYTNLNRIIAQVCSSLTSSLRFDGALNVDVTEFQTNLVPYPRIHFPLVTYAPTVSAEKAYHEQLTVPELTNACFEPANQMVKCDPRHGKYMACCMLYRGDVAPKEVNASISTVKTKRTIQFVDWCPTGFKVGINYQPPTVVPGGDLAKVQRALCMISNTTAIAEAWARLDHKFDLMYAKRCFVHWYVGEGMEEGEFSEAREDLAALEKDYEEVGQDSVEGEGEEEEEY</sequence>
<keyword evidence="9" id="KW-0206">Cytoskeleton</keyword>
<dbReference type="Gene3D" id="3.40.50.1440">
    <property type="entry name" value="Tubulin/FtsZ, GTPase domain"/>
    <property type="match status" value="1"/>
</dbReference>
<comment type="subcellular location">
    <subcellularLocation>
        <location evidence="2">Cytoplasm</location>
        <location evidence="2">Cytoskeleton</location>
    </subcellularLocation>
</comment>
<evidence type="ECO:0000256" key="5">
    <source>
        <dbReference type="ARBA" id="ARBA00022701"/>
    </source>
</evidence>
<feature type="domain" description="Tubulin/FtsZ GTPase" evidence="12">
    <location>
        <begin position="474"/>
        <end position="671"/>
    </location>
</feature>
<keyword evidence="8" id="KW-0342">GTP-binding</keyword>
<dbReference type="GO" id="GO:0005200">
    <property type="term" value="F:structural constituent of cytoskeleton"/>
    <property type="evidence" value="ECO:0007669"/>
    <property type="project" value="InterPro"/>
</dbReference>
<dbReference type="Gene3D" id="3.30.1330.20">
    <property type="entry name" value="Tubulin/FtsZ, C-terminal domain"/>
    <property type="match status" value="1"/>
</dbReference>
<feature type="transmembrane region" description="Helical" evidence="11">
    <location>
        <begin position="195"/>
        <end position="215"/>
    </location>
</feature>
<keyword evidence="6" id="KW-0547">Nucleotide-binding</keyword>
<comment type="similarity">
    <text evidence="3">Belongs to the tubulin family.</text>
</comment>
<dbReference type="SMART" id="SM00864">
    <property type="entry name" value="Tubulin"/>
    <property type="match status" value="1"/>
</dbReference>
<evidence type="ECO:0000256" key="3">
    <source>
        <dbReference type="ARBA" id="ARBA00009636"/>
    </source>
</evidence>
<dbReference type="EMBL" id="APAU02000002">
    <property type="protein sequence ID" value="EUB64727.1"/>
    <property type="molecule type" value="Genomic_DNA"/>
</dbReference>
<comment type="cofactor">
    <cofactor evidence="1">
        <name>Mg(2+)</name>
        <dbReference type="ChEBI" id="CHEBI:18420"/>
    </cofactor>
</comment>
<gene>
    <name evidence="14" type="ORF">EGR_00677</name>
</gene>
<dbReference type="CTD" id="36336392"/>
<dbReference type="FunFam" id="3.30.1330.20:FF:000001">
    <property type="entry name" value="Tubulin alpha chain"/>
    <property type="match status" value="1"/>
</dbReference>
<keyword evidence="4" id="KW-0963">Cytoplasm</keyword>
<dbReference type="GO" id="GO:0005525">
    <property type="term" value="F:GTP binding"/>
    <property type="evidence" value="ECO:0007669"/>
    <property type="project" value="UniProtKB-KW"/>
</dbReference>
<evidence type="ECO:0000256" key="9">
    <source>
        <dbReference type="ARBA" id="ARBA00023212"/>
    </source>
</evidence>
<dbReference type="InterPro" id="IPR037103">
    <property type="entry name" value="Tubulin/FtsZ-like_C"/>
</dbReference>